<comment type="caution">
    <text evidence="1">The sequence shown here is derived from an EMBL/GenBank/DDBJ whole genome shotgun (WGS) entry which is preliminary data.</text>
</comment>
<dbReference type="Proteomes" id="UP000037035">
    <property type="component" value="Unassembled WGS sequence"/>
</dbReference>
<proteinExistence type="predicted"/>
<accession>A0A0L6UKI5</accession>
<evidence type="ECO:0000313" key="1">
    <source>
        <dbReference type="EMBL" id="KNZ48787.1"/>
    </source>
</evidence>
<dbReference type="VEuPathDB" id="FungiDB:VP01_5415g5"/>
<protein>
    <submittedName>
        <fullName evidence="1">Uncharacterized protein</fullName>
    </submittedName>
</protein>
<dbReference type="AlphaFoldDB" id="A0A0L6UKI5"/>
<keyword evidence="2" id="KW-1185">Reference proteome</keyword>
<dbReference type="OrthoDB" id="8042871at2759"/>
<name>A0A0L6UKI5_9BASI</name>
<evidence type="ECO:0000313" key="2">
    <source>
        <dbReference type="Proteomes" id="UP000037035"/>
    </source>
</evidence>
<organism evidence="1 2">
    <name type="scientific">Puccinia sorghi</name>
    <dbReference type="NCBI Taxonomy" id="27349"/>
    <lineage>
        <taxon>Eukaryota</taxon>
        <taxon>Fungi</taxon>
        <taxon>Dikarya</taxon>
        <taxon>Basidiomycota</taxon>
        <taxon>Pucciniomycotina</taxon>
        <taxon>Pucciniomycetes</taxon>
        <taxon>Pucciniales</taxon>
        <taxon>Pucciniaceae</taxon>
        <taxon>Puccinia</taxon>
    </lineage>
</organism>
<gene>
    <name evidence="1" type="ORF">VP01_5415g5</name>
</gene>
<dbReference type="EMBL" id="LAVV01010626">
    <property type="protein sequence ID" value="KNZ48787.1"/>
    <property type="molecule type" value="Genomic_DNA"/>
</dbReference>
<reference evidence="1 2" key="1">
    <citation type="submission" date="2015-08" db="EMBL/GenBank/DDBJ databases">
        <title>Next Generation Sequencing and Analysis of the Genome of Puccinia sorghi L Schw, the Causal Agent of Maize Common Rust.</title>
        <authorList>
            <person name="Rochi L."/>
            <person name="Burguener G."/>
            <person name="Darino M."/>
            <person name="Turjanski A."/>
            <person name="Kreff E."/>
            <person name="Dieguez M.J."/>
            <person name="Sacco F."/>
        </authorList>
    </citation>
    <scope>NUCLEOTIDE SEQUENCE [LARGE SCALE GENOMIC DNA]</scope>
    <source>
        <strain evidence="1 2">RO10H11247</strain>
    </source>
</reference>
<sequence>MEKISTIILKTAIEAIPLLNQDTYTLWKNIVKNMLNLQELLVPLTSPTGVLTASEDVQLQTILNSKLESSIHANVTTHDNEKNSKKIWKSISDYFASSQASNCARVFNAVLHIQFNPNNVQDFITQVKSALSCLHEKCKKGWHNLQSTGQTLPNCCFLYPHLRPGYEGDKGKKSKTSLKSFTNR</sequence>